<dbReference type="Pfam" id="PF09588">
    <property type="entry name" value="YqaJ"/>
    <property type="match status" value="1"/>
</dbReference>
<reference evidence="3" key="1">
    <citation type="journal article" date="2015" name="Nature">
        <title>Complex archaea that bridge the gap between prokaryotes and eukaryotes.</title>
        <authorList>
            <person name="Spang A."/>
            <person name="Saw J.H."/>
            <person name="Jorgensen S.L."/>
            <person name="Zaremba-Niedzwiedzka K."/>
            <person name="Martijn J."/>
            <person name="Lind A.E."/>
            <person name="van Eijk R."/>
            <person name="Schleper C."/>
            <person name="Guy L."/>
            <person name="Ettema T.J."/>
        </authorList>
    </citation>
    <scope>NUCLEOTIDE SEQUENCE</scope>
</reference>
<dbReference type="SUPFAM" id="SSF52980">
    <property type="entry name" value="Restriction endonuclease-like"/>
    <property type="match status" value="1"/>
</dbReference>
<protein>
    <recommendedName>
        <fullName evidence="2">YqaJ viral recombinase domain-containing protein</fullName>
    </recommendedName>
</protein>
<dbReference type="Gene3D" id="3.90.320.10">
    <property type="match status" value="1"/>
</dbReference>
<comment type="caution">
    <text evidence="3">The sequence shown here is derived from an EMBL/GenBank/DDBJ whole genome shotgun (WGS) entry which is preliminary data.</text>
</comment>
<dbReference type="InterPro" id="IPR019080">
    <property type="entry name" value="YqaJ_viral_recombinase"/>
</dbReference>
<name>A0A0F9MAT4_9ZZZZ</name>
<sequence length="329" mass="36825">MTPPNDESKPSQAAVGHSSASSEMSPDFKEDAPKAGGGFSFADLTKPQWEDVHNDPEYVTASQAARILNISKFGGSAFTLYHDKAGSLPRFEGNTSTRVGHALEPLLAEFYEEETGRATEDPGDYRIYYSEYTPWLICTPDLFDDDDRVVELKALGAYARKDWADNTGPLEYQVQNQIQLLCTGMEQGALAGLIASREFFVHDFERHDRLLKNIIPKLAEFRERCINGDPPPVDGSISTEATLKAIHPKDTGEVVYDDTAASYFTARKEIKDNLAHMKRELILVENQIKDRIGDASELWADGMKMTWKHQHTKGAYRKAYDSRVLRGPS</sequence>
<feature type="region of interest" description="Disordered" evidence="1">
    <location>
        <begin position="1"/>
        <end position="40"/>
    </location>
</feature>
<evidence type="ECO:0000256" key="1">
    <source>
        <dbReference type="SAM" id="MobiDB-lite"/>
    </source>
</evidence>
<evidence type="ECO:0000259" key="2">
    <source>
        <dbReference type="Pfam" id="PF09588"/>
    </source>
</evidence>
<dbReference type="InterPro" id="IPR011604">
    <property type="entry name" value="PDDEXK-like_dom_sf"/>
</dbReference>
<organism evidence="3">
    <name type="scientific">marine sediment metagenome</name>
    <dbReference type="NCBI Taxonomy" id="412755"/>
    <lineage>
        <taxon>unclassified sequences</taxon>
        <taxon>metagenomes</taxon>
        <taxon>ecological metagenomes</taxon>
    </lineage>
</organism>
<proteinExistence type="predicted"/>
<accession>A0A0F9MAT4</accession>
<dbReference type="EMBL" id="LAZR01005878">
    <property type="protein sequence ID" value="KKM96461.1"/>
    <property type="molecule type" value="Genomic_DNA"/>
</dbReference>
<feature type="domain" description="YqaJ viral recombinase" evidence="2">
    <location>
        <begin position="49"/>
        <end position="186"/>
    </location>
</feature>
<gene>
    <name evidence="3" type="ORF">LCGC14_1177820</name>
</gene>
<dbReference type="AlphaFoldDB" id="A0A0F9MAT4"/>
<dbReference type="InterPro" id="IPR011335">
    <property type="entry name" value="Restrct_endonuc-II-like"/>
</dbReference>
<evidence type="ECO:0000313" key="3">
    <source>
        <dbReference type="EMBL" id="KKM96461.1"/>
    </source>
</evidence>